<evidence type="ECO:0000259" key="5">
    <source>
        <dbReference type="PROSITE" id="PS50931"/>
    </source>
</evidence>
<feature type="domain" description="HTH lysR-type" evidence="5">
    <location>
        <begin position="1"/>
        <end position="58"/>
    </location>
</feature>
<proteinExistence type="inferred from homology"/>
<evidence type="ECO:0000313" key="6">
    <source>
        <dbReference type="EMBL" id="STR45573.1"/>
    </source>
</evidence>
<dbReference type="OrthoDB" id="5292387at2"/>
<dbReference type="RefSeq" id="WP_115229764.1">
    <property type="nucleotide sequence ID" value="NZ_CAWOLO010000004.1"/>
</dbReference>
<sequence>MDIKLLRSFITLAGLGHFGRAADVLCVTQPTLSKQIANLEAELGARLFERGRHGAELTAFGALFLPDAQRLTQDADQVLLRAREASRGARGRLRIGFGLSALEFAPQAIAAFSQRYPDVAITLNDYSSAEQTQRILAGELELGIIRLPCDGALATLPLFEEQLALAVPAVSKWQAVPDQLADLNTLGFIALSVSRGPGLAAHIQQWCNAHQFNPRITQYIEDIQTILAIVAAGLGVALLPYRAGLLLPQNVRLLPFNETAAHWQVGLAWQAGREDPVVKGFVDLLAKP</sequence>
<keyword evidence="3" id="KW-0238">DNA-binding</keyword>
<evidence type="ECO:0000256" key="1">
    <source>
        <dbReference type="ARBA" id="ARBA00009437"/>
    </source>
</evidence>
<accession>A0A377SX55</accession>
<keyword evidence="2" id="KW-0805">Transcription regulation</keyword>
<dbReference type="PRINTS" id="PR00039">
    <property type="entry name" value="HTHLYSR"/>
</dbReference>
<reference evidence="6 8" key="1">
    <citation type="submission" date="2018-06" db="EMBL/GenBank/DDBJ databases">
        <authorList>
            <consortium name="Pathogen Informatics"/>
            <person name="Doyle S."/>
        </authorList>
    </citation>
    <scope>NUCLEOTIDE SEQUENCE [LARGE SCALE GENOMIC DNA]</scope>
    <source>
        <strain evidence="6 8">NCTC11159</strain>
    </source>
</reference>
<protein>
    <submittedName>
        <fullName evidence="6">Hca operon transcriptional activator</fullName>
    </submittedName>
    <submittedName>
        <fullName evidence="7">LysR family transcriptional regulator</fullName>
    </submittedName>
</protein>
<gene>
    <name evidence="6" type="primary">hcaR</name>
    <name evidence="7" type="ORF">EV682_104242</name>
    <name evidence="6" type="ORF">NCTC11159_04148</name>
</gene>
<evidence type="ECO:0000313" key="7">
    <source>
        <dbReference type="EMBL" id="TCU88072.1"/>
    </source>
</evidence>
<evidence type="ECO:0000256" key="2">
    <source>
        <dbReference type="ARBA" id="ARBA00023015"/>
    </source>
</evidence>
<dbReference type="Gene3D" id="1.10.10.10">
    <property type="entry name" value="Winged helix-like DNA-binding domain superfamily/Winged helix DNA-binding domain"/>
    <property type="match status" value="1"/>
</dbReference>
<dbReference type="Pfam" id="PF00126">
    <property type="entry name" value="HTH_1"/>
    <property type="match status" value="1"/>
</dbReference>
<organism evidence="6 8">
    <name type="scientific">Iodobacter fluviatilis</name>
    <dbReference type="NCBI Taxonomy" id="537"/>
    <lineage>
        <taxon>Bacteria</taxon>
        <taxon>Pseudomonadati</taxon>
        <taxon>Pseudomonadota</taxon>
        <taxon>Betaproteobacteria</taxon>
        <taxon>Neisseriales</taxon>
        <taxon>Chitinibacteraceae</taxon>
        <taxon>Iodobacter</taxon>
    </lineage>
</organism>
<evidence type="ECO:0000313" key="8">
    <source>
        <dbReference type="Proteomes" id="UP000255108"/>
    </source>
</evidence>
<dbReference type="Gene3D" id="3.40.190.10">
    <property type="entry name" value="Periplasmic binding protein-like II"/>
    <property type="match status" value="2"/>
</dbReference>
<dbReference type="CDD" id="cd08414">
    <property type="entry name" value="PBP2_LTTR_aromatics_like"/>
    <property type="match status" value="1"/>
</dbReference>
<comment type="similarity">
    <text evidence="1">Belongs to the LysR transcriptional regulatory family.</text>
</comment>
<dbReference type="SUPFAM" id="SSF53850">
    <property type="entry name" value="Periplasmic binding protein-like II"/>
    <property type="match status" value="1"/>
</dbReference>
<dbReference type="PROSITE" id="PS50931">
    <property type="entry name" value="HTH_LYSR"/>
    <property type="match status" value="1"/>
</dbReference>
<dbReference type="FunFam" id="1.10.10.10:FF:000001">
    <property type="entry name" value="LysR family transcriptional regulator"/>
    <property type="match status" value="1"/>
</dbReference>
<dbReference type="EMBL" id="SMBT01000004">
    <property type="protein sequence ID" value="TCU88072.1"/>
    <property type="molecule type" value="Genomic_DNA"/>
</dbReference>
<dbReference type="PANTHER" id="PTHR30346">
    <property type="entry name" value="TRANSCRIPTIONAL DUAL REGULATOR HCAR-RELATED"/>
    <property type="match status" value="1"/>
</dbReference>
<dbReference type="GO" id="GO:0003677">
    <property type="term" value="F:DNA binding"/>
    <property type="evidence" value="ECO:0007669"/>
    <property type="project" value="UniProtKB-KW"/>
</dbReference>
<keyword evidence="4" id="KW-0804">Transcription</keyword>
<dbReference type="GO" id="GO:0003700">
    <property type="term" value="F:DNA-binding transcription factor activity"/>
    <property type="evidence" value="ECO:0007669"/>
    <property type="project" value="InterPro"/>
</dbReference>
<dbReference type="InterPro" id="IPR000847">
    <property type="entry name" value="LysR_HTH_N"/>
</dbReference>
<dbReference type="Pfam" id="PF03466">
    <property type="entry name" value="LysR_substrate"/>
    <property type="match status" value="1"/>
</dbReference>
<keyword evidence="9" id="KW-1185">Reference proteome</keyword>
<dbReference type="InterPro" id="IPR036390">
    <property type="entry name" value="WH_DNA-bd_sf"/>
</dbReference>
<dbReference type="PANTHER" id="PTHR30346:SF28">
    <property type="entry name" value="HTH-TYPE TRANSCRIPTIONAL REGULATOR CYNR"/>
    <property type="match status" value="1"/>
</dbReference>
<evidence type="ECO:0000256" key="3">
    <source>
        <dbReference type="ARBA" id="ARBA00023125"/>
    </source>
</evidence>
<name>A0A377SX55_9NEIS</name>
<dbReference type="EMBL" id="UGHR01000004">
    <property type="protein sequence ID" value="STR45573.1"/>
    <property type="molecule type" value="Genomic_DNA"/>
</dbReference>
<dbReference type="GO" id="GO:0032993">
    <property type="term" value="C:protein-DNA complex"/>
    <property type="evidence" value="ECO:0007669"/>
    <property type="project" value="TreeGrafter"/>
</dbReference>
<dbReference type="SUPFAM" id="SSF46785">
    <property type="entry name" value="Winged helix' DNA-binding domain"/>
    <property type="match status" value="1"/>
</dbReference>
<dbReference type="InterPro" id="IPR036388">
    <property type="entry name" value="WH-like_DNA-bd_sf"/>
</dbReference>
<reference evidence="7 9" key="2">
    <citation type="submission" date="2019-03" db="EMBL/GenBank/DDBJ databases">
        <title>Genomic Encyclopedia of Type Strains, Phase IV (KMG-IV): sequencing the most valuable type-strain genomes for metagenomic binning, comparative biology and taxonomic classification.</title>
        <authorList>
            <person name="Goeker M."/>
        </authorList>
    </citation>
    <scope>NUCLEOTIDE SEQUENCE [LARGE SCALE GENOMIC DNA]</scope>
    <source>
        <strain evidence="7 9">DSM 3764</strain>
    </source>
</reference>
<dbReference type="Proteomes" id="UP000295794">
    <property type="component" value="Unassembled WGS sequence"/>
</dbReference>
<evidence type="ECO:0000313" key="9">
    <source>
        <dbReference type="Proteomes" id="UP000295794"/>
    </source>
</evidence>
<dbReference type="Proteomes" id="UP000255108">
    <property type="component" value="Unassembled WGS sequence"/>
</dbReference>
<dbReference type="InterPro" id="IPR005119">
    <property type="entry name" value="LysR_subst-bd"/>
</dbReference>
<dbReference type="AlphaFoldDB" id="A0A377SX55"/>
<evidence type="ECO:0000256" key="4">
    <source>
        <dbReference type="ARBA" id="ARBA00023163"/>
    </source>
</evidence>